<accession>A0A8E5MDK2</accession>
<evidence type="ECO:0000313" key="3">
    <source>
        <dbReference type="Proteomes" id="UP000027002"/>
    </source>
</evidence>
<dbReference type="OrthoDB" id="18996at2759"/>
<dbReference type="KEGG" id="uvi:66061312"/>
<dbReference type="PANTHER" id="PTHR34310">
    <property type="entry name" value="DUF427 DOMAIN PROTEIN (AFU_ORTHOLOGUE AFUA_3G02220)"/>
    <property type="match status" value="1"/>
</dbReference>
<proteinExistence type="predicted"/>
<reference evidence="2" key="1">
    <citation type="submission" date="2020-03" db="EMBL/GenBank/DDBJ databases">
        <title>A mixture of massive structural variations and highly conserved coding sequences in Ustilaginoidea virens genome.</title>
        <authorList>
            <person name="Zhang K."/>
            <person name="Zhao Z."/>
            <person name="Zhang Z."/>
            <person name="Li Y."/>
            <person name="Hsiang T."/>
            <person name="Sun W."/>
        </authorList>
    </citation>
    <scope>NUCLEOTIDE SEQUENCE</scope>
    <source>
        <strain evidence="2">UV-8b</strain>
    </source>
</reference>
<sequence length="268" mass="30195">MARPGAYGANLADLASHILSNGPRKVYPASRRLRVIFNRRTIVDTLKAVHVWEHDGYPQFYVPLTELKNCSHRDTQLIRSGGFARAALVEVTVHARSGIKEAKTDRVIRFTDDRSLGALCGLVRLEFGSMDQWLEEDVPVYVHPKDPFKRVDTLPSSRSIEIKMEGKTIAKSVSSVHLHETGLPVRYYLPPGSVDPSLLRKSDQMTQCPYKGNAEYYHVVVDGKEHKNLVWYYRHPTHESAAIAGLLCFYNEKVDILLDGQLVDKPGA</sequence>
<organism evidence="2 3">
    <name type="scientific">Ustilaginoidea virens</name>
    <name type="common">Rice false smut fungus</name>
    <name type="synonym">Villosiclava virens</name>
    <dbReference type="NCBI Taxonomy" id="1159556"/>
    <lineage>
        <taxon>Eukaryota</taxon>
        <taxon>Fungi</taxon>
        <taxon>Dikarya</taxon>
        <taxon>Ascomycota</taxon>
        <taxon>Pezizomycotina</taxon>
        <taxon>Sordariomycetes</taxon>
        <taxon>Hypocreomycetidae</taxon>
        <taxon>Hypocreales</taxon>
        <taxon>Clavicipitaceae</taxon>
        <taxon>Ustilaginoidea</taxon>
    </lineage>
</organism>
<dbReference type="Pfam" id="PF04248">
    <property type="entry name" value="NTP_transf_9"/>
    <property type="match status" value="1"/>
</dbReference>
<dbReference type="InterPro" id="IPR038694">
    <property type="entry name" value="DUF427_sf"/>
</dbReference>
<feature type="domain" description="DUF427" evidence="1">
    <location>
        <begin position="161"/>
        <end position="252"/>
    </location>
</feature>
<dbReference type="PANTHER" id="PTHR34310:SF9">
    <property type="entry name" value="BLR5716 PROTEIN"/>
    <property type="match status" value="1"/>
</dbReference>
<keyword evidence="3" id="KW-1185">Reference proteome</keyword>
<evidence type="ECO:0000313" key="2">
    <source>
        <dbReference type="EMBL" id="QUC16293.1"/>
    </source>
</evidence>
<dbReference type="Gene3D" id="2.170.150.40">
    <property type="entry name" value="Domain of unknown function (DUF427)"/>
    <property type="match status" value="2"/>
</dbReference>
<dbReference type="GeneID" id="66061312"/>
<dbReference type="Proteomes" id="UP000027002">
    <property type="component" value="Chromosome 1"/>
</dbReference>
<dbReference type="RefSeq" id="XP_042993966.1">
    <property type="nucleotide sequence ID" value="XM_043138032.1"/>
</dbReference>
<dbReference type="AlphaFoldDB" id="A0A8E5MDK2"/>
<dbReference type="InterPro" id="IPR007361">
    <property type="entry name" value="DUF427"/>
</dbReference>
<name>A0A8E5MDK2_USTVR</name>
<protein>
    <recommendedName>
        <fullName evidence="1">DUF427 domain-containing protein</fullName>
    </recommendedName>
</protein>
<gene>
    <name evidence="2" type="ORF">UV8b_00534</name>
</gene>
<dbReference type="EMBL" id="CP072753">
    <property type="protein sequence ID" value="QUC16293.1"/>
    <property type="molecule type" value="Genomic_DNA"/>
</dbReference>
<evidence type="ECO:0000259" key="1">
    <source>
        <dbReference type="Pfam" id="PF04248"/>
    </source>
</evidence>